<evidence type="ECO:0000259" key="5">
    <source>
        <dbReference type="PROSITE" id="PS51864"/>
    </source>
</evidence>
<keyword evidence="4" id="KW-0812">Transmembrane</keyword>
<comment type="cofactor">
    <cofactor evidence="1 2">
        <name>Zn(2+)</name>
        <dbReference type="ChEBI" id="CHEBI:29105"/>
    </cofactor>
    <text evidence="1 2">Binds 1 zinc ion per subunit.</text>
</comment>
<evidence type="ECO:0000256" key="1">
    <source>
        <dbReference type="PROSITE-ProRule" id="PRU01211"/>
    </source>
</evidence>
<proteinExistence type="predicted"/>
<dbReference type="GO" id="GO:0008270">
    <property type="term" value="F:zinc ion binding"/>
    <property type="evidence" value="ECO:0007669"/>
    <property type="project" value="UniProtKB-UniRule"/>
</dbReference>
<protein>
    <recommendedName>
        <fullName evidence="2">Metalloendopeptidase</fullName>
        <ecNumber evidence="2">3.4.24.-</ecNumber>
    </recommendedName>
</protein>
<dbReference type="EMBL" id="CAJNOU010001313">
    <property type="protein sequence ID" value="CAF1185931.1"/>
    <property type="molecule type" value="Genomic_DNA"/>
</dbReference>
<dbReference type="PANTHER" id="PTHR10127:SF883">
    <property type="entry name" value="ZINC METALLOPROTEINASE NAS-8"/>
    <property type="match status" value="1"/>
</dbReference>
<evidence type="ECO:0000313" key="8">
    <source>
        <dbReference type="EMBL" id="CAF3586090.1"/>
    </source>
</evidence>
<dbReference type="EC" id="3.4.24.-" evidence="2"/>
<dbReference type="Pfam" id="PF01400">
    <property type="entry name" value="Astacin"/>
    <property type="match status" value="1"/>
</dbReference>
<feature type="binding site" evidence="1">
    <location>
        <position position="160"/>
    </location>
    <ligand>
        <name>Zn(2+)</name>
        <dbReference type="ChEBI" id="CHEBI:29105"/>
        <note>catalytic</note>
    </ligand>
</feature>
<keyword evidence="1 2" id="KW-0645">Protease</keyword>
<feature type="binding site" evidence="1">
    <location>
        <position position="166"/>
    </location>
    <ligand>
        <name>Zn(2+)</name>
        <dbReference type="ChEBI" id="CHEBI:29105"/>
        <note>catalytic</note>
    </ligand>
</feature>
<feature type="chain" id="PRO_5035952976" description="Metalloendopeptidase" evidence="2">
    <location>
        <begin position="21"/>
        <end position="743"/>
    </location>
</feature>
<keyword evidence="1 2" id="KW-0479">Metal-binding</keyword>
<dbReference type="Proteomes" id="UP000663874">
    <property type="component" value="Unassembled WGS sequence"/>
</dbReference>
<organism evidence="6 9">
    <name type="scientific">Rotaria sordida</name>
    <dbReference type="NCBI Taxonomy" id="392033"/>
    <lineage>
        <taxon>Eukaryota</taxon>
        <taxon>Metazoa</taxon>
        <taxon>Spiralia</taxon>
        <taxon>Gnathifera</taxon>
        <taxon>Rotifera</taxon>
        <taxon>Eurotatoria</taxon>
        <taxon>Bdelloidea</taxon>
        <taxon>Philodinida</taxon>
        <taxon>Philodinidae</taxon>
        <taxon>Rotaria</taxon>
    </lineage>
</organism>
<gene>
    <name evidence="8" type="ORF">FNK824_LOCUS2681</name>
    <name evidence="6" type="ORF">RFH988_LOCUS5704</name>
    <name evidence="7" type="ORF">SEV965_LOCUS20314</name>
</gene>
<dbReference type="PANTHER" id="PTHR10127">
    <property type="entry name" value="DISCOIDIN, CUB, EGF, LAMININ , AND ZINC METALLOPROTEASE DOMAIN CONTAINING"/>
    <property type="match status" value="1"/>
</dbReference>
<feature type="binding site" evidence="1">
    <location>
        <position position="156"/>
    </location>
    <ligand>
        <name>Zn(2+)</name>
        <dbReference type="ChEBI" id="CHEBI:29105"/>
        <note>catalytic</note>
    </ligand>
</feature>
<sequence>MAVVCLLVVISFALVRNLYGLPMTTDSEGRQRSFEEIGGHFEGDIVIPRMPRGVPLAGDYIRWPNGIVPYIITSDYDTRARNTIINAMQTLESLTAVNNVPCVQFRERVPSDGEYFITIRDGRGCSSMVGRYTGYRADRQVTLENPGCLNTGTIMHELIHSLGFEHEQSRPDRDDYVRVIWENIIRGMEYNFEKYSSSRVVDLNTPYDYESIMHYGRASFSRNNDDTLVPLQPGITLGQRNTLSPIDIQEIRAFYGCSASIVTASTTSITITNSATASTTSDTITEDCQTTPAVIDPNTATTSTRPRIITTRPRITTTHSKTTTTTRPSTARTTHSRGTTTKDPSGTTTKDLSATITTRIITQVTPTTKTITATSTTISASSNNVTSTIRTPISRVTSPTSIYNTIFYFILTINSLVFHRIGGRSRHYYYEIQEIIISVSGNYTFTSISTFAARSYLYVDSFNASNPWSNLIAQGNNSAGDGRLQFSVFLPNGRAMSKQKRAAPQYFLVATTEDEGVTGPLSMVASGPNVIPMNTPNTTTIKPIKNNNNNDDLAAGKLAGIIVGSFIGGLLLLICLYGFFIAIVCCCFHCFKGRPFRSNKAYVHNGLPVHNDIDNTIFQTGSFTGLYFKDRAWYEPHNFVLTFHPQADYTVYGKGRDSLGVYVAKGIYSPRTLRMAFDKNYQAGLANVQQDQNQSMTIQVKWNPHTESFQGKYYLQSDGYREEQPYMIQKTNVQYDLESHIDS</sequence>
<dbReference type="SUPFAM" id="SSF55486">
    <property type="entry name" value="Metalloproteases ('zincins'), catalytic domain"/>
    <property type="match status" value="1"/>
</dbReference>
<keyword evidence="1 2" id="KW-0862">Zinc</keyword>
<feature type="transmembrane region" description="Helical" evidence="4">
    <location>
        <begin position="558"/>
        <end position="591"/>
    </location>
</feature>
<comment type="caution">
    <text evidence="6">The sequence shown here is derived from an EMBL/GenBank/DDBJ whole genome shotgun (WGS) entry which is preliminary data.</text>
</comment>
<keyword evidence="1 2" id="KW-0482">Metalloprotease</keyword>
<feature type="region of interest" description="Disordered" evidence="3">
    <location>
        <begin position="318"/>
        <end position="350"/>
    </location>
</feature>
<evidence type="ECO:0000313" key="6">
    <source>
        <dbReference type="EMBL" id="CAF0836210.1"/>
    </source>
</evidence>
<dbReference type="InterPro" id="IPR006026">
    <property type="entry name" value="Peptidase_Metallo"/>
</dbReference>
<dbReference type="AlphaFoldDB" id="A0A813VG80"/>
<feature type="active site" evidence="1">
    <location>
        <position position="157"/>
    </location>
</feature>
<keyword evidence="2" id="KW-0732">Signal</keyword>
<dbReference type="Proteomes" id="UP000663882">
    <property type="component" value="Unassembled WGS sequence"/>
</dbReference>
<dbReference type="OrthoDB" id="291007at2759"/>
<dbReference type="PROSITE" id="PS51864">
    <property type="entry name" value="ASTACIN"/>
    <property type="match status" value="1"/>
</dbReference>
<dbReference type="Proteomes" id="UP000663889">
    <property type="component" value="Unassembled WGS sequence"/>
</dbReference>
<reference evidence="6" key="1">
    <citation type="submission" date="2021-02" db="EMBL/GenBank/DDBJ databases">
        <authorList>
            <person name="Nowell W R."/>
        </authorList>
    </citation>
    <scope>NUCLEOTIDE SEQUENCE</scope>
</reference>
<dbReference type="PRINTS" id="PR00480">
    <property type="entry name" value="ASTACIN"/>
</dbReference>
<evidence type="ECO:0000313" key="7">
    <source>
        <dbReference type="EMBL" id="CAF1185931.1"/>
    </source>
</evidence>
<dbReference type="SMART" id="SM00235">
    <property type="entry name" value="ZnMc"/>
    <property type="match status" value="1"/>
</dbReference>
<evidence type="ECO:0000256" key="3">
    <source>
        <dbReference type="SAM" id="MobiDB-lite"/>
    </source>
</evidence>
<comment type="caution">
    <text evidence="1">Lacks conserved residue(s) required for the propagation of feature annotation.</text>
</comment>
<evidence type="ECO:0000256" key="2">
    <source>
        <dbReference type="RuleBase" id="RU361183"/>
    </source>
</evidence>
<dbReference type="InterPro" id="IPR024079">
    <property type="entry name" value="MetalloPept_cat_dom_sf"/>
</dbReference>
<keyword evidence="4" id="KW-0472">Membrane</keyword>
<feature type="signal peptide" evidence="2">
    <location>
        <begin position="1"/>
        <end position="20"/>
    </location>
</feature>
<feature type="domain" description="Peptidase M12A" evidence="5">
    <location>
        <begin position="54"/>
        <end position="258"/>
    </location>
</feature>
<keyword evidence="1 2" id="KW-0378">Hydrolase</keyword>
<dbReference type="InterPro" id="IPR034035">
    <property type="entry name" value="Astacin-like_dom"/>
</dbReference>
<evidence type="ECO:0000256" key="4">
    <source>
        <dbReference type="SAM" id="Phobius"/>
    </source>
</evidence>
<name>A0A813VG80_9BILA</name>
<dbReference type="Gene3D" id="3.40.390.10">
    <property type="entry name" value="Collagenase (Catalytic Domain)"/>
    <property type="match status" value="1"/>
</dbReference>
<keyword evidence="4" id="KW-1133">Transmembrane helix</keyword>
<evidence type="ECO:0000313" key="9">
    <source>
        <dbReference type="Proteomes" id="UP000663882"/>
    </source>
</evidence>
<dbReference type="GO" id="GO:0004222">
    <property type="term" value="F:metalloendopeptidase activity"/>
    <property type="evidence" value="ECO:0007669"/>
    <property type="project" value="UniProtKB-UniRule"/>
</dbReference>
<dbReference type="InterPro" id="IPR001506">
    <property type="entry name" value="Peptidase_M12A"/>
</dbReference>
<dbReference type="EMBL" id="CAJOBE010000166">
    <property type="protein sequence ID" value="CAF3586090.1"/>
    <property type="molecule type" value="Genomic_DNA"/>
</dbReference>
<dbReference type="GO" id="GO:0006508">
    <property type="term" value="P:proteolysis"/>
    <property type="evidence" value="ECO:0007669"/>
    <property type="project" value="UniProtKB-KW"/>
</dbReference>
<dbReference type="CDD" id="cd04280">
    <property type="entry name" value="ZnMc_astacin_like"/>
    <property type="match status" value="1"/>
</dbReference>
<accession>A0A813VG80</accession>
<dbReference type="EMBL" id="CAJNOO010000164">
    <property type="protein sequence ID" value="CAF0836210.1"/>
    <property type="molecule type" value="Genomic_DNA"/>
</dbReference>